<reference evidence="2 3" key="1">
    <citation type="journal article" date="2015" name="Plant Cell">
        <title>Oil accumulation by the oleaginous diatom Fistulifera solaris as revealed by the genome and transcriptome.</title>
        <authorList>
            <person name="Tanaka T."/>
            <person name="Maeda Y."/>
            <person name="Veluchamy A."/>
            <person name="Tanaka M."/>
            <person name="Abida H."/>
            <person name="Marechal E."/>
            <person name="Bowler C."/>
            <person name="Muto M."/>
            <person name="Sunaga Y."/>
            <person name="Tanaka M."/>
            <person name="Yoshino T."/>
            <person name="Taniguchi T."/>
            <person name="Fukuda Y."/>
            <person name="Nemoto M."/>
            <person name="Matsumoto M."/>
            <person name="Wong P.S."/>
            <person name="Aburatani S."/>
            <person name="Fujibuchi W."/>
        </authorList>
    </citation>
    <scope>NUCLEOTIDE SEQUENCE [LARGE SCALE GENOMIC DNA]</scope>
    <source>
        <strain evidence="2 3">JPCC DA0580</strain>
    </source>
</reference>
<dbReference type="Proteomes" id="UP000198406">
    <property type="component" value="Unassembled WGS sequence"/>
</dbReference>
<proteinExistence type="predicted"/>
<gene>
    <name evidence="2" type="ORF">FisN_8Hh008</name>
</gene>
<protein>
    <submittedName>
        <fullName evidence="2">Uncharacterized protein</fullName>
    </submittedName>
</protein>
<comment type="caution">
    <text evidence="2">The sequence shown here is derived from an EMBL/GenBank/DDBJ whole genome shotgun (WGS) entry which is preliminary data.</text>
</comment>
<dbReference type="Gene3D" id="2.60.120.380">
    <property type="match status" value="1"/>
</dbReference>
<name>A0A1Z5JJH2_FISSO</name>
<feature type="chain" id="PRO_5012216120" evidence="1">
    <location>
        <begin position="24"/>
        <end position="150"/>
    </location>
</feature>
<dbReference type="InParanoid" id="A0A1Z5JJH2"/>
<organism evidence="2 3">
    <name type="scientific">Fistulifera solaris</name>
    <name type="common">Oleaginous diatom</name>
    <dbReference type="NCBI Taxonomy" id="1519565"/>
    <lineage>
        <taxon>Eukaryota</taxon>
        <taxon>Sar</taxon>
        <taxon>Stramenopiles</taxon>
        <taxon>Ochrophyta</taxon>
        <taxon>Bacillariophyta</taxon>
        <taxon>Bacillariophyceae</taxon>
        <taxon>Bacillariophycidae</taxon>
        <taxon>Naviculales</taxon>
        <taxon>Naviculaceae</taxon>
        <taxon>Fistulifera</taxon>
    </lineage>
</organism>
<feature type="signal peptide" evidence="1">
    <location>
        <begin position="1"/>
        <end position="23"/>
    </location>
</feature>
<dbReference type="AlphaFoldDB" id="A0A1Z5JJH2"/>
<evidence type="ECO:0000256" key="1">
    <source>
        <dbReference type="SAM" id="SignalP"/>
    </source>
</evidence>
<keyword evidence="3" id="KW-1185">Reference proteome</keyword>
<dbReference type="EMBL" id="BDSP01000075">
    <property type="protein sequence ID" value="GAX14153.1"/>
    <property type="molecule type" value="Genomic_DNA"/>
</dbReference>
<evidence type="ECO:0000313" key="3">
    <source>
        <dbReference type="Proteomes" id="UP000198406"/>
    </source>
</evidence>
<keyword evidence="1" id="KW-0732">Signal</keyword>
<accession>A0A1Z5JJH2</accession>
<evidence type="ECO:0000313" key="2">
    <source>
        <dbReference type="EMBL" id="GAX14153.1"/>
    </source>
</evidence>
<sequence length="150" mass="16621">MPSFNIFALMATLFALSMDQSYGVDTNLFGGRENQFLCFGKNSDIVKLNDGVPKTGILAANLFRRYSFYVQSNFNKAECTTTGTGDIDLFVCDDPEAEECMQNPNYSSVTGQSSSESVTTAGGERTWYIIVKAQPEYSEYTITCDEVPFI</sequence>